<proteinExistence type="predicted"/>
<dbReference type="EMBL" id="DWZI01000002">
    <property type="protein sequence ID" value="HJA84708.1"/>
    <property type="molecule type" value="Genomic_DNA"/>
</dbReference>
<dbReference type="AlphaFoldDB" id="A0A9D2KU71"/>
<protein>
    <submittedName>
        <fullName evidence="7">TonB-dependent receptor</fullName>
    </submittedName>
</protein>
<name>A0A9D2KU71_9BACE</name>
<keyword evidence="3" id="KW-0998">Cell outer membrane</keyword>
<gene>
    <name evidence="7" type="ORF">H9950_00650</name>
</gene>
<evidence type="ECO:0000256" key="1">
    <source>
        <dbReference type="ARBA" id="ARBA00004442"/>
    </source>
</evidence>
<feature type="chain" id="PRO_5039620961" evidence="5">
    <location>
        <begin position="22"/>
        <end position="786"/>
    </location>
</feature>
<dbReference type="Gene3D" id="2.60.40.1120">
    <property type="entry name" value="Carboxypeptidase-like, regulatory domain"/>
    <property type="match status" value="1"/>
</dbReference>
<dbReference type="Pfam" id="PF14905">
    <property type="entry name" value="OMP_b-brl_3"/>
    <property type="match status" value="1"/>
</dbReference>
<evidence type="ECO:0000313" key="7">
    <source>
        <dbReference type="EMBL" id="HJA84708.1"/>
    </source>
</evidence>
<accession>A0A9D2KU71</accession>
<dbReference type="InterPro" id="IPR013784">
    <property type="entry name" value="Carb-bd-like_fold"/>
</dbReference>
<comment type="caution">
    <text evidence="7">The sequence shown here is derived from an EMBL/GenBank/DDBJ whole genome shotgun (WGS) entry which is preliminary data.</text>
</comment>
<keyword evidence="7" id="KW-0675">Receptor</keyword>
<keyword evidence="5" id="KW-0732">Signal</keyword>
<dbReference type="InterPro" id="IPR041700">
    <property type="entry name" value="OMP_b-brl_3"/>
</dbReference>
<dbReference type="GO" id="GO:0016539">
    <property type="term" value="P:intein-mediated protein splicing"/>
    <property type="evidence" value="ECO:0007669"/>
    <property type="project" value="InterPro"/>
</dbReference>
<dbReference type="SUPFAM" id="SSF56935">
    <property type="entry name" value="Porins"/>
    <property type="match status" value="1"/>
</dbReference>
<dbReference type="Proteomes" id="UP000823862">
    <property type="component" value="Unassembled WGS sequence"/>
</dbReference>
<organism evidence="7 8">
    <name type="scientific">Candidatus Bacteroides avicola</name>
    <dbReference type="NCBI Taxonomy" id="2838468"/>
    <lineage>
        <taxon>Bacteria</taxon>
        <taxon>Pseudomonadati</taxon>
        <taxon>Bacteroidota</taxon>
        <taxon>Bacteroidia</taxon>
        <taxon>Bacteroidales</taxon>
        <taxon>Bacteroidaceae</taxon>
        <taxon>Bacteroides</taxon>
    </lineage>
</organism>
<reference evidence="7" key="2">
    <citation type="submission" date="2021-04" db="EMBL/GenBank/DDBJ databases">
        <authorList>
            <person name="Gilroy R."/>
        </authorList>
    </citation>
    <scope>NUCLEOTIDE SEQUENCE</scope>
    <source>
        <strain evidence="7">ChiHjej12B11-9795</strain>
    </source>
</reference>
<reference evidence="7" key="1">
    <citation type="journal article" date="2021" name="PeerJ">
        <title>Extensive microbial diversity within the chicken gut microbiome revealed by metagenomics and culture.</title>
        <authorList>
            <person name="Gilroy R."/>
            <person name="Ravi A."/>
            <person name="Getino M."/>
            <person name="Pursley I."/>
            <person name="Horton D.L."/>
            <person name="Alikhan N.F."/>
            <person name="Baker D."/>
            <person name="Gharbi K."/>
            <person name="Hall N."/>
            <person name="Watson M."/>
            <person name="Adriaenssens E.M."/>
            <person name="Foster-Nyarko E."/>
            <person name="Jarju S."/>
            <person name="Secka A."/>
            <person name="Antonio M."/>
            <person name="Oren A."/>
            <person name="Chaudhuri R.R."/>
            <person name="La Ragione R."/>
            <person name="Hildebrand F."/>
            <person name="Pallen M.J."/>
        </authorList>
    </citation>
    <scope>NUCLEOTIDE SEQUENCE</scope>
    <source>
        <strain evidence="7">ChiHjej12B11-9795</strain>
    </source>
</reference>
<dbReference type="GO" id="GO:0030246">
    <property type="term" value="F:carbohydrate binding"/>
    <property type="evidence" value="ECO:0007669"/>
    <property type="project" value="InterPro"/>
</dbReference>
<dbReference type="InterPro" id="IPR006141">
    <property type="entry name" value="Intein_N"/>
</dbReference>
<dbReference type="GO" id="GO:0009279">
    <property type="term" value="C:cell outer membrane"/>
    <property type="evidence" value="ECO:0007669"/>
    <property type="project" value="UniProtKB-SubCell"/>
</dbReference>
<evidence type="ECO:0000256" key="3">
    <source>
        <dbReference type="ARBA" id="ARBA00023237"/>
    </source>
</evidence>
<comment type="subcellular location">
    <subcellularLocation>
        <location evidence="1">Cell outer membrane</location>
    </subcellularLocation>
</comment>
<evidence type="ECO:0000256" key="5">
    <source>
        <dbReference type="SAM" id="SignalP"/>
    </source>
</evidence>
<dbReference type="Gene3D" id="2.40.170.20">
    <property type="entry name" value="TonB-dependent receptor, beta-barrel domain"/>
    <property type="match status" value="1"/>
</dbReference>
<keyword evidence="2" id="KW-0472">Membrane</keyword>
<feature type="signal peptide" evidence="5">
    <location>
        <begin position="1"/>
        <end position="21"/>
    </location>
</feature>
<feature type="domain" description="Outer membrane protein beta-barrel" evidence="6">
    <location>
        <begin position="399"/>
        <end position="764"/>
    </location>
</feature>
<dbReference type="SUPFAM" id="SSF49452">
    <property type="entry name" value="Starch-binding domain-like"/>
    <property type="match status" value="1"/>
</dbReference>
<feature type="region of interest" description="Disordered" evidence="4">
    <location>
        <begin position="346"/>
        <end position="366"/>
    </location>
</feature>
<dbReference type="Pfam" id="PF13620">
    <property type="entry name" value="CarboxypepD_reg"/>
    <property type="match status" value="1"/>
</dbReference>
<evidence type="ECO:0000313" key="8">
    <source>
        <dbReference type="Proteomes" id="UP000823862"/>
    </source>
</evidence>
<dbReference type="InterPro" id="IPR036942">
    <property type="entry name" value="Beta-barrel_TonB_sf"/>
</dbReference>
<sequence>MKRNLLLLCLLCLIATDRLSAQTQTDTDRYSLYGQIKDTDGSPVELANIALLSAADSTYLQGTCSRADGTFTLPGTPPGRYLLQVSCIGYETQLLPSDGITAVVCILPPASYTLQEAGVTALRPSYRLKEGGTLETDVRHSLLARFDHAADVLARLPGVRGSADGSFTVFGKGTPLIYIDNRKVQNTEELQRLAAADIDKVELITQPGPEYDAEVKAVIRIRTVGKQTDGWGGYLRFAFQQRRRPGHMEQAEVHYQHGGLSIQASAYSNRYQERRSQDTRYLIAPVGNDWQTLHDVRNTSDFQIRGRLEGMQTSVDYTLNERHSLGASYQYSRTPNFRMQTHSRYGTQSANGNLDENTVQTSENRQQDNAHQLNAYYQGNAGKWHIDLTADVLAGSKHDNQQAHETSDNDTERDINSYNRSRNRLYAIKLILSHPLGAGTLKAGSEYNFIRRRDRFINLQDLLPSTDSRIDEQKAAAFAQYALSLGKINVTAGLRYEHARSRYYEQEVFIPEQSRTYNDWLPTLSVDFPMGTAQASLSYTAKTRRPSFSNLRTSVNYNNRYVYEGGNPLLQPETRHDLQLMLLWKWIQGSISYQRRTNAISFQSRDYSDDPEVVLFSSANYPRIEKLSASLFFSPKTGCWEPTIGAFFTQPFLTIQNGGETRRMNHASVYAVWRNNWVLPHGWMVSLDADIQSRGDQGTARNDRMWGMDVSVRRSWLDGRLSVALQGSDLWNSRRMNIQLFGSRLTYSKVLRPDSRCFLLTASYRFRLAGKAYRGKHAAEEDLQRL</sequence>
<evidence type="ECO:0000256" key="4">
    <source>
        <dbReference type="SAM" id="MobiDB-lite"/>
    </source>
</evidence>
<dbReference type="PROSITE" id="PS50817">
    <property type="entry name" value="INTEIN_N_TER"/>
    <property type="match status" value="1"/>
</dbReference>
<evidence type="ECO:0000259" key="6">
    <source>
        <dbReference type="Pfam" id="PF14905"/>
    </source>
</evidence>
<evidence type="ECO:0000256" key="2">
    <source>
        <dbReference type="ARBA" id="ARBA00023136"/>
    </source>
</evidence>